<proteinExistence type="predicted"/>
<sequence length="141" mass="15503">MRYLTRQFSVAALRRGRAVEQFLGGTEVHGERAVRWVAINSEDGQCRISLHTVRDPDDEKAGDLANFWSLDPVDEAYAGEGREIGTRAGEREALLLAERLTGADPGRWVNEGVAGEEYRDHVRGRRDADGAGRSEPALGSP</sequence>
<evidence type="ECO:0000313" key="2">
    <source>
        <dbReference type="EMBL" id="GIE23951.1"/>
    </source>
</evidence>
<dbReference type="RefSeq" id="WP_203840992.1">
    <property type="nucleotide sequence ID" value="NZ_BAAATV010000003.1"/>
</dbReference>
<keyword evidence="3" id="KW-1185">Reference proteome</keyword>
<gene>
    <name evidence="2" type="ORF">Ahu01nite_070530</name>
</gene>
<evidence type="ECO:0000313" key="3">
    <source>
        <dbReference type="Proteomes" id="UP000603200"/>
    </source>
</evidence>
<dbReference type="EMBL" id="BOMN01000100">
    <property type="protein sequence ID" value="GIE23951.1"/>
    <property type="molecule type" value="Genomic_DNA"/>
</dbReference>
<protein>
    <submittedName>
        <fullName evidence="2">Uncharacterized protein</fullName>
    </submittedName>
</protein>
<reference evidence="2 3" key="1">
    <citation type="submission" date="2021-01" db="EMBL/GenBank/DDBJ databases">
        <title>Whole genome shotgun sequence of Actinoplanes humidus NBRC 14915.</title>
        <authorList>
            <person name="Komaki H."/>
            <person name="Tamura T."/>
        </authorList>
    </citation>
    <scope>NUCLEOTIDE SEQUENCE [LARGE SCALE GENOMIC DNA]</scope>
    <source>
        <strain evidence="2 3">NBRC 14915</strain>
    </source>
</reference>
<accession>A0ABQ3ZZB5</accession>
<feature type="compositionally biased region" description="Basic and acidic residues" evidence="1">
    <location>
        <begin position="116"/>
        <end position="132"/>
    </location>
</feature>
<feature type="region of interest" description="Disordered" evidence="1">
    <location>
        <begin position="106"/>
        <end position="141"/>
    </location>
</feature>
<dbReference type="Proteomes" id="UP000603200">
    <property type="component" value="Unassembled WGS sequence"/>
</dbReference>
<evidence type="ECO:0000256" key="1">
    <source>
        <dbReference type="SAM" id="MobiDB-lite"/>
    </source>
</evidence>
<comment type="caution">
    <text evidence="2">The sequence shown here is derived from an EMBL/GenBank/DDBJ whole genome shotgun (WGS) entry which is preliminary data.</text>
</comment>
<name>A0ABQ3ZZB5_9ACTN</name>
<organism evidence="2 3">
    <name type="scientific">Winogradskya humida</name>
    <dbReference type="NCBI Taxonomy" id="113566"/>
    <lineage>
        <taxon>Bacteria</taxon>
        <taxon>Bacillati</taxon>
        <taxon>Actinomycetota</taxon>
        <taxon>Actinomycetes</taxon>
        <taxon>Micromonosporales</taxon>
        <taxon>Micromonosporaceae</taxon>
        <taxon>Winogradskya</taxon>
    </lineage>
</organism>